<protein>
    <recommendedName>
        <fullName evidence="3">Phage protein</fullName>
    </recommendedName>
</protein>
<dbReference type="EMBL" id="AYYN01000140">
    <property type="protein sequence ID" value="KRM73677.1"/>
    <property type="molecule type" value="Genomic_DNA"/>
</dbReference>
<evidence type="ECO:0000313" key="1">
    <source>
        <dbReference type="EMBL" id="KRM73677.1"/>
    </source>
</evidence>
<reference evidence="1 2" key="1">
    <citation type="journal article" date="2015" name="Genome Announc.">
        <title>Expanding the biotechnology potential of lactobacilli through comparative genomics of 213 strains and associated genera.</title>
        <authorList>
            <person name="Sun Z."/>
            <person name="Harris H.M."/>
            <person name="McCann A."/>
            <person name="Guo C."/>
            <person name="Argimon S."/>
            <person name="Zhang W."/>
            <person name="Yang X."/>
            <person name="Jeffery I.B."/>
            <person name="Cooney J.C."/>
            <person name="Kagawa T.F."/>
            <person name="Liu W."/>
            <person name="Song Y."/>
            <person name="Salvetti E."/>
            <person name="Wrobel A."/>
            <person name="Rasinkangas P."/>
            <person name="Parkhill J."/>
            <person name="Rea M.C."/>
            <person name="O'Sullivan O."/>
            <person name="Ritari J."/>
            <person name="Douillard F.P."/>
            <person name="Paul Ross R."/>
            <person name="Yang R."/>
            <person name="Briner A.E."/>
            <person name="Felis G.E."/>
            <person name="de Vos W.M."/>
            <person name="Barrangou R."/>
            <person name="Klaenhammer T.R."/>
            <person name="Caufield P.W."/>
            <person name="Cui Y."/>
            <person name="Zhang H."/>
            <person name="O'Toole P.W."/>
        </authorList>
    </citation>
    <scope>NUCLEOTIDE SEQUENCE [LARGE SCALE GENOMIC DNA]</scope>
    <source>
        <strain evidence="1 2">DSM 20452</strain>
    </source>
</reference>
<proteinExistence type="predicted"/>
<dbReference type="RefSeq" id="WP_056959559.1">
    <property type="nucleotide sequence ID" value="NZ_AYYN01000140.1"/>
</dbReference>
<comment type="caution">
    <text evidence="1">The sequence shown here is derived from an EMBL/GenBank/DDBJ whole genome shotgun (WGS) entry which is preliminary data.</text>
</comment>
<sequence>MSLTEEALSFLTNNGIEPESRVVFIKEIPYVIDGEGVAHRVDPVAYTAKQSLNLNTLSSLVDYIKSELDRKDDRLILTVKDEQTVFLEGQLEVNGSRERLAEVNAIVPAFSFDYFYHSEEFNIKLQSIFTDSSDREILLKVVGNISEDSVKTVGDDGVSQAVTINQGVASKVDVKVPNPVTLAPYRTFNEVAQPESKFVFRMKEGPRCALFEADGGIWRNVAIKNIKNYFEKSLKAKISNGKITILA</sequence>
<dbReference type="AlphaFoldDB" id="A0A0R2B2A3"/>
<dbReference type="PATRIC" id="fig|1423772.3.peg.1022"/>
<name>A0A0R2B2A3_9LACO</name>
<dbReference type="Proteomes" id="UP000051612">
    <property type="component" value="Unassembled WGS sequence"/>
</dbReference>
<evidence type="ECO:0000313" key="2">
    <source>
        <dbReference type="Proteomes" id="UP000051612"/>
    </source>
</evidence>
<organism evidence="1 2">
    <name type="scientific">Ligilactobacillus murinus DSM 20452 = NBRC 14221</name>
    <dbReference type="NCBI Taxonomy" id="1423772"/>
    <lineage>
        <taxon>Bacteria</taxon>
        <taxon>Bacillati</taxon>
        <taxon>Bacillota</taxon>
        <taxon>Bacilli</taxon>
        <taxon>Lactobacillales</taxon>
        <taxon>Lactobacillaceae</taxon>
        <taxon>Ligilactobacillus</taxon>
    </lineage>
</organism>
<accession>A0A0R2B2A3</accession>
<evidence type="ECO:0008006" key="3">
    <source>
        <dbReference type="Google" id="ProtNLM"/>
    </source>
</evidence>
<gene>
    <name evidence="1" type="ORF">FC48_GL000947</name>
</gene>